<gene>
    <name evidence="2" type="ORF">FLAG1_09825</name>
</gene>
<protein>
    <submittedName>
        <fullName evidence="2">Uncharacterized protein</fullName>
    </submittedName>
</protein>
<name>A0A0M9EQ68_FUSLA</name>
<feature type="compositionally biased region" description="Acidic residues" evidence="1">
    <location>
        <begin position="559"/>
        <end position="600"/>
    </location>
</feature>
<accession>A0A0M9EQ68</accession>
<reference evidence="2 3" key="1">
    <citation type="submission" date="2015-04" db="EMBL/GenBank/DDBJ databases">
        <title>The draft genome sequence of Fusarium langsethiae, a T-2/HT-2 mycotoxin producer.</title>
        <authorList>
            <person name="Lysoe E."/>
            <person name="Divon H.H."/>
            <person name="Terzi V."/>
            <person name="Orru L."/>
            <person name="Lamontanara A."/>
            <person name="Kolseth A.-K."/>
            <person name="Frandsen R.J."/>
            <person name="Nielsen K."/>
            <person name="Thrane U."/>
        </authorList>
    </citation>
    <scope>NUCLEOTIDE SEQUENCE [LARGE SCALE GENOMIC DNA]</scope>
    <source>
        <strain evidence="2 3">Fl201059</strain>
    </source>
</reference>
<evidence type="ECO:0000313" key="3">
    <source>
        <dbReference type="Proteomes" id="UP000037904"/>
    </source>
</evidence>
<feature type="region of interest" description="Disordered" evidence="1">
    <location>
        <begin position="529"/>
        <end position="639"/>
    </location>
</feature>
<dbReference type="Proteomes" id="UP000037904">
    <property type="component" value="Unassembled WGS sequence"/>
</dbReference>
<keyword evidence="3" id="KW-1185">Reference proteome</keyword>
<evidence type="ECO:0000256" key="1">
    <source>
        <dbReference type="SAM" id="MobiDB-lite"/>
    </source>
</evidence>
<feature type="compositionally biased region" description="Basic and acidic residues" evidence="1">
    <location>
        <begin position="529"/>
        <end position="552"/>
    </location>
</feature>
<dbReference type="EMBL" id="JXCE01000428">
    <property type="protein sequence ID" value="KPA37360.1"/>
    <property type="molecule type" value="Genomic_DNA"/>
</dbReference>
<organism evidence="2 3">
    <name type="scientific">Fusarium langsethiae</name>
    <dbReference type="NCBI Taxonomy" id="179993"/>
    <lineage>
        <taxon>Eukaryota</taxon>
        <taxon>Fungi</taxon>
        <taxon>Dikarya</taxon>
        <taxon>Ascomycota</taxon>
        <taxon>Pezizomycotina</taxon>
        <taxon>Sordariomycetes</taxon>
        <taxon>Hypocreomycetidae</taxon>
        <taxon>Hypocreales</taxon>
        <taxon>Nectriaceae</taxon>
        <taxon>Fusarium</taxon>
    </lineage>
</organism>
<dbReference type="AlphaFoldDB" id="A0A0M9EQ68"/>
<feature type="compositionally biased region" description="Basic and acidic residues" evidence="1">
    <location>
        <begin position="601"/>
        <end position="618"/>
    </location>
</feature>
<evidence type="ECO:0000313" key="2">
    <source>
        <dbReference type="EMBL" id="KPA37360.1"/>
    </source>
</evidence>
<comment type="caution">
    <text evidence="2">The sequence shown here is derived from an EMBL/GenBank/DDBJ whole genome shotgun (WGS) entry which is preliminary data.</text>
</comment>
<sequence>MTPKRQAKALAKWHHNFQSVKRIFDTDNQPTGLKGANTELAPYLAFKGVLEMNSYIDIIANQRAEQAVGQDLTFQEFMQPLKEDLENLLEECKNGTDPGKAINKPSPVKCLQEYSQDRNVRRFANQVVELCTKPTLIPVLNKHIAAGESDNRNASKIAPKAFVLAYAVQILLLKKKVVEETQHDELGQLQTDVEGAGRGHVRKLYTKPVKSKLPDVERNGASDVVGGQPKQQKPRLNFGEHRRGVLTSFDYRNHKVLNPDEPVLHGTGDEFKEAVKAIKDPDLIRTTSQLEREKKKDAKETPVVVGVKQVYHLVQNDPHGRLSFFYKQTSDDPSTRTPDDRPVYLYWLCYKSPVMTRALELAWRYVREQNQRVLVYVDTPWIQWPAFVMQYDAVPARRPGHGTNERSKVIAGWNDPTSGDEIFVAFELHYLCGDTTRSDRRYRSIQLKLALRTQRSVIASGGRLIMVPEWMTDQLREICIFELIKTSWNQPFDRYAWVVERLLTSTLTQLWHTCYAMFETAISEVKEEVKTGPEMQARLEKTNEKARRRSDENQLSDEFVFDSDADDEEDSDVENVAQEEEDALQQEELEDDSETDDGEGSSEHPKGVKRKATGDRRGGTRNRPLPLLNGEYMGLVGIG</sequence>
<proteinExistence type="predicted"/>